<dbReference type="InterPro" id="IPR015867">
    <property type="entry name" value="N-reg_PII/ATP_PRibTrfase_C"/>
</dbReference>
<name>A0AAW1WWQ6_RUBAR</name>
<organism evidence="1 2">
    <name type="scientific">Rubus argutus</name>
    <name type="common">Southern blackberry</name>
    <dbReference type="NCBI Taxonomy" id="59490"/>
    <lineage>
        <taxon>Eukaryota</taxon>
        <taxon>Viridiplantae</taxon>
        <taxon>Streptophyta</taxon>
        <taxon>Embryophyta</taxon>
        <taxon>Tracheophyta</taxon>
        <taxon>Spermatophyta</taxon>
        <taxon>Magnoliopsida</taxon>
        <taxon>eudicotyledons</taxon>
        <taxon>Gunneridae</taxon>
        <taxon>Pentapetalae</taxon>
        <taxon>rosids</taxon>
        <taxon>fabids</taxon>
        <taxon>Rosales</taxon>
        <taxon>Rosaceae</taxon>
        <taxon>Rosoideae</taxon>
        <taxon>Rosoideae incertae sedis</taxon>
        <taxon>Rubus</taxon>
    </lineage>
</organism>
<dbReference type="EMBL" id="JBEDUW010000005">
    <property type="protein sequence ID" value="KAK9929225.1"/>
    <property type="molecule type" value="Genomic_DNA"/>
</dbReference>
<evidence type="ECO:0000313" key="2">
    <source>
        <dbReference type="Proteomes" id="UP001457282"/>
    </source>
</evidence>
<reference evidence="1 2" key="1">
    <citation type="journal article" date="2023" name="G3 (Bethesda)">
        <title>A chromosome-length genome assembly and annotation of blackberry (Rubus argutus, cv. 'Hillquist').</title>
        <authorList>
            <person name="Bruna T."/>
            <person name="Aryal R."/>
            <person name="Dudchenko O."/>
            <person name="Sargent D.J."/>
            <person name="Mead D."/>
            <person name="Buti M."/>
            <person name="Cavallini A."/>
            <person name="Hytonen T."/>
            <person name="Andres J."/>
            <person name="Pham M."/>
            <person name="Weisz D."/>
            <person name="Mascagni F."/>
            <person name="Usai G."/>
            <person name="Natali L."/>
            <person name="Bassil N."/>
            <person name="Fernandez G.E."/>
            <person name="Lomsadze A."/>
            <person name="Armour M."/>
            <person name="Olukolu B."/>
            <person name="Poorten T."/>
            <person name="Britton C."/>
            <person name="Davik J."/>
            <person name="Ashrafi H."/>
            <person name="Aiden E.L."/>
            <person name="Borodovsky M."/>
            <person name="Worthington M."/>
        </authorList>
    </citation>
    <scope>NUCLEOTIDE SEQUENCE [LARGE SCALE GENOMIC DNA]</scope>
    <source>
        <strain evidence="1">PI 553951</strain>
    </source>
</reference>
<comment type="caution">
    <text evidence="1">The sequence shown here is derived from an EMBL/GenBank/DDBJ whole genome shotgun (WGS) entry which is preliminary data.</text>
</comment>
<sequence length="114" mass="13708">MSELRNWVRSRSFSRVVRRWMNGNQMLWKTLENNRPNLREFGFSHRIVNLKHARNASFLPVIRAQSSPGSYSHFLYQFFWHTNSWVFKVEAVVDKIIEEARTREIGDGKIFYKT</sequence>
<accession>A0AAW1WWQ6</accession>
<dbReference type="Proteomes" id="UP001457282">
    <property type="component" value="Unassembled WGS sequence"/>
</dbReference>
<proteinExistence type="predicted"/>
<gene>
    <name evidence="1" type="ORF">M0R45_026331</name>
</gene>
<protein>
    <submittedName>
        <fullName evidence="1">Uncharacterized protein</fullName>
    </submittedName>
</protein>
<keyword evidence="2" id="KW-1185">Reference proteome</keyword>
<dbReference type="Gene3D" id="3.30.70.120">
    <property type="match status" value="1"/>
</dbReference>
<dbReference type="AlphaFoldDB" id="A0AAW1WWQ6"/>
<evidence type="ECO:0000313" key="1">
    <source>
        <dbReference type="EMBL" id="KAK9929225.1"/>
    </source>
</evidence>